<protein>
    <submittedName>
        <fullName evidence="2">DUF1499 domain-containing protein</fullName>
    </submittedName>
</protein>
<accession>A0A5N3P994</accession>
<feature type="non-terminal residue" evidence="2">
    <location>
        <position position="268"/>
    </location>
</feature>
<keyword evidence="3" id="KW-1185">Reference proteome</keyword>
<dbReference type="RefSeq" id="WP_150945763.1">
    <property type="nucleotide sequence ID" value="NZ_VCMV01000023.1"/>
</dbReference>
<name>A0A5N3P994_9HYPH</name>
<feature type="transmembrane region" description="Helical" evidence="1">
    <location>
        <begin position="45"/>
        <end position="68"/>
    </location>
</feature>
<keyword evidence="1" id="KW-0812">Transmembrane</keyword>
<reference evidence="2 3" key="1">
    <citation type="journal article" date="2019" name="Microorganisms">
        <title>Genome Insights into the Novel Species Microvirga brassicacearum, a Rapeseed Endophyte with Biotechnological Potential.</title>
        <authorList>
            <person name="Jimenez-Gomez A."/>
            <person name="Saati-Santamaria Z."/>
            <person name="Igual J.M."/>
            <person name="Rivas R."/>
            <person name="Mateos P.F."/>
            <person name="Garcia-Fraile P."/>
        </authorList>
    </citation>
    <scope>NUCLEOTIDE SEQUENCE [LARGE SCALE GENOMIC DNA]</scope>
    <source>
        <strain evidence="2 3">CDVBN77</strain>
    </source>
</reference>
<proteinExistence type="predicted"/>
<dbReference type="Pfam" id="PF07386">
    <property type="entry name" value="DUF1499"/>
    <property type="match status" value="1"/>
</dbReference>
<dbReference type="InterPro" id="IPR010865">
    <property type="entry name" value="DUF1499"/>
</dbReference>
<comment type="caution">
    <text evidence="2">The sequence shown here is derived from an EMBL/GenBank/DDBJ whole genome shotgun (WGS) entry which is preliminary data.</text>
</comment>
<dbReference type="EMBL" id="VCMV01000023">
    <property type="protein sequence ID" value="KAB0266235.1"/>
    <property type="molecule type" value="Genomic_DNA"/>
</dbReference>
<dbReference type="AlphaFoldDB" id="A0A5N3P994"/>
<dbReference type="OrthoDB" id="1523552at2"/>
<sequence length="268" mass="28972">MRHLIIEEPYSRPAKWSPKVAWFSLAVSLMTVLLIRWGLVDYEEGFVALAAGVGLALLAVLFSLLGFIRIWQEGRQGLGSAVKGLLIAVLVLAYPGLMAFKAATLPVISDVSTDTENPPTFSRSRMALEARAGRIPPDVSPQTREAQREAYVQIAPLTLDLGPLEAFALVQKAAANLGWRIIEAVPPGGRQGAGRLEAVDHTFVLKLPDDVTVRIRPRADGSRIDIRSASRVGPHDLGGNARRIRAFLEETSNLALVGGRGGEWGGLR</sequence>
<feature type="transmembrane region" description="Helical" evidence="1">
    <location>
        <begin position="80"/>
        <end position="100"/>
    </location>
</feature>
<evidence type="ECO:0000313" key="3">
    <source>
        <dbReference type="Proteomes" id="UP000325684"/>
    </source>
</evidence>
<feature type="transmembrane region" description="Helical" evidence="1">
    <location>
        <begin position="20"/>
        <end position="39"/>
    </location>
</feature>
<evidence type="ECO:0000313" key="2">
    <source>
        <dbReference type="EMBL" id="KAB0266235.1"/>
    </source>
</evidence>
<evidence type="ECO:0000256" key="1">
    <source>
        <dbReference type="SAM" id="Phobius"/>
    </source>
</evidence>
<keyword evidence="1" id="KW-1133">Transmembrane helix</keyword>
<gene>
    <name evidence="2" type="ORF">FEZ63_14725</name>
</gene>
<organism evidence="2 3">
    <name type="scientific">Microvirga brassicacearum</name>
    <dbReference type="NCBI Taxonomy" id="2580413"/>
    <lineage>
        <taxon>Bacteria</taxon>
        <taxon>Pseudomonadati</taxon>
        <taxon>Pseudomonadota</taxon>
        <taxon>Alphaproteobacteria</taxon>
        <taxon>Hyphomicrobiales</taxon>
        <taxon>Methylobacteriaceae</taxon>
        <taxon>Microvirga</taxon>
    </lineage>
</organism>
<keyword evidence="1" id="KW-0472">Membrane</keyword>
<dbReference type="Proteomes" id="UP000325684">
    <property type="component" value="Unassembled WGS sequence"/>
</dbReference>